<accession>A0ABQ5VWL9</accession>
<reference evidence="15" key="1">
    <citation type="journal article" date="2019" name="Int. J. Syst. Evol. Microbiol.">
        <title>The Global Catalogue of Microorganisms (GCM) 10K type strain sequencing project: providing services to taxonomists for standard genome sequencing and annotation.</title>
        <authorList>
            <consortium name="The Broad Institute Genomics Platform"/>
            <consortium name="The Broad Institute Genome Sequencing Center for Infectious Disease"/>
            <person name="Wu L."/>
            <person name="Ma J."/>
        </authorList>
    </citation>
    <scope>NUCLEOTIDE SEQUENCE [LARGE SCALE GENOMIC DNA]</scope>
    <source>
        <strain evidence="15">NBRC 110140</strain>
    </source>
</reference>
<dbReference type="InterPro" id="IPR016192">
    <property type="entry name" value="APOBEC/CMP_deaminase_Zn-bd"/>
</dbReference>
<name>A0ABQ5VWL9_9RHOB</name>
<dbReference type="SUPFAM" id="SSF53927">
    <property type="entry name" value="Cytidine deaminase-like"/>
    <property type="match status" value="1"/>
</dbReference>
<protein>
    <recommendedName>
        <fullName evidence="5 12">Cytidine deaminase</fullName>
        <ecNumber evidence="4 12">3.5.4.5</ecNumber>
    </recommendedName>
    <alternativeName>
        <fullName evidence="9 12">Cytidine aminohydrolase</fullName>
    </alternativeName>
</protein>
<evidence type="ECO:0000256" key="12">
    <source>
        <dbReference type="RuleBase" id="RU364006"/>
    </source>
</evidence>
<keyword evidence="7 12" id="KW-0378">Hydrolase</keyword>
<feature type="domain" description="CMP/dCMP-type deaminase" evidence="13">
    <location>
        <begin position="7"/>
        <end position="133"/>
    </location>
</feature>
<evidence type="ECO:0000256" key="7">
    <source>
        <dbReference type="ARBA" id="ARBA00022801"/>
    </source>
</evidence>
<evidence type="ECO:0000256" key="9">
    <source>
        <dbReference type="ARBA" id="ARBA00032005"/>
    </source>
</evidence>
<organism evidence="14 15">
    <name type="scientific">Amylibacter marinus</name>
    <dbReference type="NCBI Taxonomy" id="1475483"/>
    <lineage>
        <taxon>Bacteria</taxon>
        <taxon>Pseudomonadati</taxon>
        <taxon>Pseudomonadota</taxon>
        <taxon>Alphaproteobacteria</taxon>
        <taxon>Rhodobacterales</taxon>
        <taxon>Paracoccaceae</taxon>
        <taxon>Amylibacter</taxon>
    </lineage>
</organism>
<evidence type="ECO:0000256" key="1">
    <source>
        <dbReference type="ARBA" id="ARBA00001947"/>
    </source>
</evidence>
<evidence type="ECO:0000256" key="8">
    <source>
        <dbReference type="ARBA" id="ARBA00022833"/>
    </source>
</evidence>
<evidence type="ECO:0000256" key="5">
    <source>
        <dbReference type="ARBA" id="ARBA00018266"/>
    </source>
</evidence>
<dbReference type="PROSITE" id="PS51747">
    <property type="entry name" value="CYT_DCMP_DEAMINASES_2"/>
    <property type="match status" value="1"/>
</dbReference>
<evidence type="ECO:0000256" key="6">
    <source>
        <dbReference type="ARBA" id="ARBA00022723"/>
    </source>
</evidence>
<proteinExistence type="inferred from homology"/>
<evidence type="ECO:0000256" key="10">
    <source>
        <dbReference type="ARBA" id="ARBA00049252"/>
    </source>
</evidence>
<comment type="caution">
    <text evidence="14">The sequence shown here is derived from an EMBL/GenBank/DDBJ whole genome shotgun (WGS) entry which is preliminary data.</text>
</comment>
<comment type="catalytic activity">
    <reaction evidence="10 12">
        <text>2'-deoxycytidine + H2O + H(+) = 2'-deoxyuridine + NH4(+)</text>
        <dbReference type="Rhea" id="RHEA:13433"/>
        <dbReference type="ChEBI" id="CHEBI:15377"/>
        <dbReference type="ChEBI" id="CHEBI:15378"/>
        <dbReference type="ChEBI" id="CHEBI:15698"/>
        <dbReference type="ChEBI" id="CHEBI:16450"/>
        <dbReference type="ChEBI" id="CHEBI:28938"/>
        <dbReference type="EC" id="3.5.4.5"/>
    </reaction>
</comment>
<dbReference type="NCBIfam" id="NF004064">
    <property type="entry name" value="PRK05578.1"/>
    <property type="match status" value="1"/>
</dbReference>
<dbReference type="PANTHER" id="PTHR11644:SF2">
    <property type="entry name" value="CYTIDINE DEAMINASE"/>
    <property type="match status" value="1"/>
</dbReference>
<comment type="cofactor">
    <cofactor evidence="1 12">
        <name>Zn(2+)</name>
        <dbReference type="ChEBI" id="CHEBI:29105"/>
    </cofactor>
</comment>
<dbReference type="InterPro" id="IPR050202">
    <property type="entry name" value="Cyt/Deoxycyt_deaminase"/>
</dbReference>
<evidence type="ECO:0000256" key="3">
    <source>
        <dbReference type="ARBA" id="ARBA00006576"/>
    </source>
</evidence>
<keyword evidence="6 12" id="KW-0479">Metal-binding</keyword>
<dbReference type="PANTHER" id="PTHR11644">
    <property type="entry name" value="CYTIDINE DEAMINASE"/>
    <property type="match status" value="1"/>
</dbReference>
<dbReference type="EMBL" id="BSNN01000004">
    <property type="protein sequence ID" value="GLQ35488.1"/>
    <property type="molecule type" value="Genomic_DNA"/>
</dbReference>
<sequence>MSSVDPATIARLIESATNAMDNAYAPYSKFRVGAAVLLSDGGIIQGCNVENASFGATICAERTAITTAIADGRRDIRAICVTNTTDTKITPCGICRQFIYEFDPNIPVFCCDNSGGYREYLISDLLPDAFTLD</sequence>
<dbReference type="RefSeq" id="WP_284377986.1">
    <property type="nucleotide sequence ID" value="NZ_BSNN01000004.1"/>
</dbReference>
<evidence type="ECO:0000313" key="14">
    <source>
        <dbReference type="EMBL" id="GLQ35488.1"/>
    </source>
</evidence>
<evidence type="ECO:0000256" key="11">
    <source>
        <dbReference type="ARBA" id="ARBA00049558"/>
    </source>
</evidence>
<dbReference type="Proteomes" id="UP001156694">
    <property type="component" value="Unassembled WGS sequence"/>
</dbReference>
<dbReference type="InterPro" id="IPR002125">
    <property type="entry name" value="CMP_dCMP_dom"/>
</dbReference>
<dbReference type="PROSITE" id="PS00903">
    <property type="entry name" value="CYT_DCMP_DEAMINASES_1"/>
    <property type="match status" value="1"/>
</dbReference>
<evidence type="ECO:0000313" key="15">
    <source>
        <dbReference type="Proteomes" id="UP001156694"/>
    </source>
</evidence>
<comment type="function">
    <text evidence="2 12">This enzyme scavenges exogenous and endogenous cytidine and 2'-deoxycytidine for UMP synthesis.</text>
</comment>
<dbReference type="Pfam" id="PF00383">
    <property type="entry name" value="dCMP_cyt_deam_1"/>
    <property type="match status" value="1"/>
</dbReference>
<dbReference type="EC" id="3.5.4.5" evidence="4 12"/>
<keyword evidence="15" id="KW-1185">Reference proteome</keyword>
<dbReference type="Gene3D" id="3.40.140.10">
    <property type="entry name" value="Cytidine Deaminase, domain 2"/>
    <property type="match status" value="1"/>
</dbReference>
<keyword evidence="8 12" id="KW-0862">Zinc</keyword>
<gene>
    <name evidence="14" type="primary">cdd</name>
    <name evidence="14" type="ORF">GCM10007939_17710</name>
</gene>
<dbReference type="CDD" id="cd01283">
    <property type="entry name" value="cytidine_deaminase"/>
    <property type="match status" value="1"/>
</dbReference>
<comment type="similarity">
    <text evidence="3 12">Belongs to the cytidine and deoxycytidylate deaminase family.</text>
</comment>
<dbReference type="InterPro" id="IPR016193">
    <property type="entry name" value="Cytidine_deaminase-like"/>
</dbReference>
<dbReference type="InterPro" id="IPR006262">
    <property type="entry name" value="Cyt_deam_tetra"/>
</dbReference>
<evidence type="ECO:0000259" key="13">
    <source>
        <dbReference type="PROSITE" id="PS51747"/>
    </source>
</evidence>
<evidence type="ECO:0000256" key="2">
    <source>
        <dbReference type="ARBA" id="ARBA00003949"/>
    </source>
</evidence>
<dbReference type="NCBIfam" id="TIGR01354">
    <property type="entry name" value="cyt_deam_tetra"/>
    <property type="match status" value="1"/>
</dbReference>
<comment type="catalytic activity">
    <reaction evidence="11 12">
        <text>cytidine + H2O + H(+) = uridine + NH4(+)</text>
        <dbReference type="Rhea" id="RHEA:16069"/>
        <dbReference type="ChEBI" id="CHEBI:15377"/>
        <dbReference type="ChEBI" id="CHEBI:15378"/>
        <dbReference type="ChEBI" id="CHEBI:16704"/>
        <dbReference type="ChEBI" id="CHEBI:17562"/>
        <dbReference type="ChEBI" id="CHEBI:28938"/>
        <dbReference type="EC" id="3.5.4.5"/>
    </reaction>
</comment>
<evidence type="ECO:0000256" key="4">
    <source>
        <dbReference type="ARBA" id="ARBA00012783"/>
    </source>
</evidence>